<dbReference type="KEGG" id="pswu:SY83_02925"/>
<dbReference type="SMART" id="SM00860">
    <property type="entry name" value="SMI1_KNR4"/>
    <property type="match status" value="1"/>
</dbReference>
<protein>
    <recommendedName>
        <fullName evidence="1">Knr4/Smi1-like domain-containing protein</fullName>
    </recommendedName>
</protein>
<dbReference type="AlphaFoldDB" id="A0A172TEH7"/>
<dbReference type="RefSeq" id="WP_068604101.1">
    <property type="nucleotide sequence ID" value="NZ_CP011388.1"/>
</dbReference>
<dbReference type="PATRIC" id="fig|1178515.4.peg.571"/>
<reference evidence="2 3" key="1">
    <citation type="submission" date="2015-01" db="EMBL/GenBank/DDBJ databases">
        <title>Paenibacillus swuensis/DY6/whole genome sequencing.</title>
        <authorList>
            <person name="Kim M.K."/>
            <person name="Srinivasan S."/>
            <person name="Lee J.-J."/>
        </authorList>
    </citation>
    <scope>NUCLEOTIDE SEQUENCE [LARGE SCALE GENOMIC DNA]</scope>
    <source>
        <strain evidence="2 3">DY6</strain>
    </source>
</reference>
<dbReference type="SUPFAM" id="SSF160631">
    <property type="entry name" value="SMI1/KNR4-like"/>
    <property type="match status" value="1"/>
</dbReference>
<dbReference type="Proteomes" id="UP000076927">
    <property type="component" value="Chromosome"/>
</dbReference>
<evidence type="ECO:0000313" key="3">
    <source>
        <dbReference type="Proteomes" id="UP000076927"/>
    </source>
</evidence>
<dbReference type="Gene3D" id="3.40.1580.10">
    <property type="entry name" value="SMI1/KNR4-like"/>
    <property type="match status" value="1"/>
</dbReference>
<gene>
    <name evidence="2" type="ORF">SY83_02925</name>
</gene>
<dbReference type="InterPro" id="IPR018958">
    <property type="entry name" value="Knr4/Smi1-like_dom"/>
</dbReference>
<evidence type="ECO:0000259" key="1">
    <source>
        <dbReference type="SMART" id="SM00860"/>
    </source>
</evidence>
<dbReference type="Pfam" id="PF14567">
    <property type="entry name" value="SUKH_5"/>
    <property type="match status" value="1"/>
</dbReference>
<name>A0A172TEH7_9BACL</name>
<sequence length="172" mass="19528">MSSISYEKAIKLLTYFEKREDLWAIGPCSLELIEAAQKALGLSISGCYLEFVLEYGALSFGSEEISGIVNDDFKLTDDFTNSFQTDAVSQTLDLRKTGLPHHLFMIYNTTWGEIFCLDYSNIDAFSKEPTVVTYYLGFDHEAQNYEIIARNFGDFLLDRVTEAICVNECDED</sequence>
<evidence type="ECO:0000313" key="2">
    <source>
        <dbReference type="EMBL" id="ANE45448.1"/>
    </source>
</evidence>
<accession>A0A172TEH7</accession>
<keyword evidence="3" id="KW-1185">Reference proteome</keyword>
<dbReference type="InterPro" id="IPR037883">
    <property type="entry name" value="Knr4/Smi1-like_sf"/>
</dbReference>
<feature type="domain" description="Knr4/Smi1-like" evidence="1">
    <location>
        <begin position="27"/>
        <end position="158"/>
    </location>
</feature>
<dbReference type="EMBL" id="CP011388">
    <property type="protein sequence ID" value="ANE45448.1"/>
    <property type="molecule type" value="Genomic_DNA"/>
</dbReference>
<proteinExistence type="predicted"/>
<organism evidence="2 3">
    <name type="scientific">Paenibacillus swuensis</name>
    <dbReference type="NCBI Taxonomy" id="1178515"/>
    <lineage>
        <taxon>Bacteria</taxon>
        <taxon>Bacillati</taxon>
        <taxon>Bacillota</taxon>
        <taxon>Bacilli</taxon>
        <taxon>Bacillales</taxon>
        <taxon>Paenibacillaceae</taxon>
        <taxon>Paenibacillus</taxon>
    </lineage>
</organism>